<dbReference type="AlphaFoldDB" id="A1AKY8"/>
<dbReference type="KEGG" id="ppd:Ppro_0374"/>
<keyword evidence="2" id="KW-1185">Reference proteome</keyword>
<protein>
    <submittedName>
        <fullName evidence="1">Uncharacterized protein</fullName>
    </submittedName>
</protein>
<dbReference type="HOGENOM" id="CLU_996962_0_0_7"/>
<name>A1AKY8_PELPD</name>
<gene>
    <name evidence="1" type="ordered locus">Ppro_0374</name>
</gene>
<organism evidence="1 2">
    <name type="scientific">Pelobacter propionicus (strain DSM 2379 / NBRC 103807 / OttBd1)</name>
    <dbReference type="NCBI Taxonomy" id="338966"/>
    <lineage>
        <taxon>Bacteria</taxon>
        <taxon>Pseudomonadati</taxon>
        <taxon>Thermodesulfobacteriota</taxon>
        <taxon>Desulfuromonadia</taxon>
        <taxon>Desulfuromonadales</taxon>
        <taxon>Desulfuromonadaceae</taxon>
        <taxon>Pelobacter</taxon>
    </lineage>
</organism>
<reference evidence="1 2" key="1">
    <citation type="submission" date="2006-10" db="EMBL/GenBank/DDBJ databases">
        <title>Complete sequence of chromosome of Pelobacter propionicus DSM 2379.</title>
        <authorList>
            <consortium name="US DOE Joint Genome Institute"/>
            <person name="Copeland A."/>
            <person name="Lucas S."/>
            <person name="Lapidus A."/>
            <person name="Barry K."/>
            <person name="Detter J.C."/>
            <person name="Glavina del Rio T."/>
            <person name="Hammon N."/>
            <person name="Israni S."/>
            <person name="Dalin E."/>
            <person name="Tice H."/>
            <person name="Pitluck S."/>
            <person name="Saunders E."/>
            <person name="Brettin T."/>
            <person name="Bruce D."/>
            <person name="Han C."/>
            <person name="Tapia R."/>
            <person name="Schmutz J."/>
            <person name="Larimer F."/>
            <person name="Land M."/>
            <person name="Hauser L."/>
            <person name="Kyrpides N."/>
            <person name="Kim E."/>
            <person name="Lovley D."/>
            <person name="Richardson P."/>
        </authorList>
    </citation>
    <scope>NUCLEOTIDE SEQUENCE [LARGE SCALE GENOMIC DNA]</scope>
    <source>
        <strain evidence="2">DSM 2379 / NBRC 103807 / OttBd1</strain>
    </source>
</reference>
<dbReference type="STRING" id="338966.Ppro_0374"/>
<evidence type="ECO:0000313" key="2">
    <source>
        <dbReference type="Proteomes" id="UP000006732"/>
    </source>
</evidence>
<dbReference type="EMBL" id="CP000482">
    <property type="protein sequence ID" value="ABK98008.1"/>
    <property type="molecule type" value="Genomic_DNA"/>
</dbReference>
<dbReference type="OrthoDB" id="5510403at2"/>
<proteinExistence type="predicted"/>
<dbReference type="Proteomes" id="UP000006732">
    <property type="component" value="Chromosome"/>
</dbReference>
<evidence type="ECO:0000313" key="1">
    <source>
        <dbReference type="EMBL" id="ABK98008.1"/>
    </source>
</evidence>
<dbReference type="RefSeq" id="WP_011734322.1">
    <property type="nucleotide sequence ID" value="NC_008609.1"/>
</dbReference>
<dbReference type="eggNOG" id="ENOG5033EUV">
    <property type="taxonomic scope" value="Bacteria"/>
</dbReference>
<sequence>MGPYQLLASISVEHTFFPGSICSGLEFTLPSPTASLMNRRGLLARGTANGVHLFADEEWRRLFASAATAGEPPPDLTFRVFVRDPYFGVYTAPPWRKNGTLLYLDGRGAVREESGRIRLHTGEYVAPRDFQRLDAPPLAHLVEPRDRAMPPLCVIRLRGEQGVQGAWYLRFQARETYWKYYILGELARRDLVIVDRDGEVDFEHRGEEVLPDGRRASVFRSTLPIPLRQSSGCCFQLRELKGDSGRTLIRRLPVAPARRIDRETIDGNEAAVSELFINS</sequence>
<accession>A1AKY8</accession>